<reference evidence="5 6" key="1">
    <citation type="submission" date="2019-10" db="EMBL/GenBank/DDBJ databases">
        <title>Description of Paenibacillus terricola sp. nov.</title>
        <authorList>
            <person name="Carlier A."/>
            <person name="Qi S."/>
        </authorList>
    </citation>
    <scope>NUCLEOTIDE SEQUENCE [LARGE SCALE GENOMIC DNA]</scope>
    <source>
        <strain evidence="5 6">LMG 31459</strain>
    </source>
</reference>
<dbReference type="InterPro" id="IPR015421">
    <property type="entry name" value="PyrdxlP-dep_Trfase_major"/>
</dbReference>
<comment type="catalytic activity">
    <reaction evidence="3">
        <text>(sulfur carrier)-H + L-cysteine = (sulfur carrier)-SH + L-alanine</text>
        <dbReference type="Rhea" id="RHEA:43892"/>
        <dbReference type="Rhea" id="RHEA-COMP:14737"/>
        <dbReference type="Rhea" id="RHEA-COMP:14739"/>
        <dbReference type="ChEBI" id="CHEBI:29917"/>
        <dbReference type="ChEBI" id="CHEBI:35235"/>
        <dbReference type="ChEBI" id="CHEBI:57972"/>
        <dbReference type="ChEBI" id="CHEBI:64428"/>
        <dbReference type="EC" id="2.8.1.7"/>
    </reaction>
</comment>
<evidence type="ECO:0000256" key="2">
    <source>
        <dbReference type="ARBA" id="ARBA00006490"/>
    </source>
</evidence>
<keyword evidence="5" id="KW-0032">Aminotransferase</keyword>
<protein>
    <submittedName>
        <fullName evidence="5">Aminotransferase class V-fold PLP-dependent enzyme</fullName>
    </submittedName>
</protein>
<sequence length="520" mass="58479">MLTHRAVDLNDYSTRFVKILHFKTAINEDAFLSCILDPIYRHNLILSKNTPYYLDVLLKNPPEKCNDYLDMLPERWNEILHAAQQLFTEMEQHEYHLQEMKKYKKQFMRYFNYGSSTSKKQKCGTCLDIEPVDFRKVYLDYNATTYLRPEVARVMNKYNKNTNFENPSSNTAQGDYLRELIAEAKRQIAADINVKADNIIFTGSGSESNNLAIKGMAFCRLQEKGHIITSKTEHASVLETMRFLSSIGFKITYLDVDRDGAVSPQAVKKAITDRTFMVCTMAVNNEIGTINPISEIGAICAENDICFMVDAVQGFGKMTLNPEQMGISLLSFSGHKIYGPKGIGGLFVREGLHLIPQIHGGGQEYGLRSGTENVSSILALAAASKLAHSQMEQENNRLKELSDYFLRMVINLEPDVIVNGSLKNRISSNLNIGFPKMDSGALLKNLNKLGINVSSSSSCSSRKNVTSHVLEAIGADTINYAHIRFSFGLGTTKEDLDYVLQQLQNILTWLRQGDEKDQVI</sequence>
<evidence type="ECO:0000256" key="1">
    <source>
        <dbReference type="ARBA" id="ARBA00001933"/>
    </source>
</evidence>
<dbReference type="PANTHER" id="PTHR11601:SF34">
    <property type="entry name" value="CYSTEINE DESULFURASE"/>
    <property type="match status" value="1"/>
</dbReference>
<comment type="cofactor">
    <cofactor evidence="1">
        <name>pyridoxal 5'-phosphate</name>
        <dbReference type="ChEBI" id="CHEBI:597326"/>
    </cofactor>
</comment>
<evidence type="ECO:0000313" key="6">
    <source>
        <dbReference type="Proteomes" id="UP000596857"/>
    </source>
</evidence>
<comment type="caution">
    <text evidence="5">The sequence shown here is derived from an EMBL/GenBank/DDBJ whole genome shotgun (WGS) entry which is preliminary data.</text>
</comment>
<dbReference type="EMBL" id="WHOB01000012">
    <property type="protein sequence ID" value="NOU77446.1"/>
    <property type="molecule type" value="Genomic_DNA"/>
</dbReference>
<gene>
    <name evidence="5" type="ORF">GC101_00980</name>
</gene>
<dbReference type="Proteomes" id="UP000596857">
    <property type="component" value="Unassembled WGS sequence"/>
</dbReference>
<dbReference type="InterPro" id="IPR000192">
    <property type="entry name" value="Aminotrans_V_dom"/>
</dbReference>
<organism evidence="5 6">
    <name type="scientific">Paenibacillus phytohabitans</name>
    <dbReference type="NCBI Taxonomy" id="2654978"/>
    <lineage>
        <taxon>Bacteria</taxon>
        <taxon>Bacillati</taxon>
        <taxon>Bacillota</taxon>
        <taxon>Bacilli</taxon>
        <taxon>Bacillales</taxon>
        <taxon>Paenibacillaceae</taxon>
        <taxon>Paenibacillus</taxon>
    </lineage>
</organism>
<keyword evidence="5" id="KW-0808">Transferase</keyword>
<dbReference type="PANTHER" id="PTHR11601">
    <property type="entry name" value="CYSTEINE DESULFURYLASE FAMILY MEMBER"/>
    <property type="match status" value="1"/>
</dbReference>
<keyword evidence="6" id="KW-1185">Reference proteome</keyword>
<comment type="similarity">
    <text evidence="2">Belongs to the class-V pyridoxal-phosphate-dependent aminotransferase family. NifS/IscS subfamily.</text>
</comment>
<dbReference type="GO" id="GO:0008483">
    <property type="term" value="F:transaminase activity"/>
    <property type="evidence" value="ECO:0007669"/>
    <property type="project" value="UniProtKB-KW"/>
</dbReference>
<dbReference type="Gene3D" id="3.40.640.10">
    <property type="entry name" value="Type I PLP-dependent aspartate aminotransferase-like (Major domain)"/>
    <property type="match status" value="1"/>
</dbReference>
<accession>A0ABX1YBK3</accession>
<name>A0ABX1YBK3_9BACL</name>
<dbReference type="InterPro" id="IPR015424">
    <property type="entry name" value="PyrdxlP-dep_Trfase"/>
</dbReference>
<evidence type="ECO:0000256" key="3">
    <source>
        <dbReference type="ARBA" id="ARBA00050776"/>
    </source>
</evidence>
<feature type="domain" description="Aminotransferase class V" evidence="4">
    <location>
        <begin position="137"/>
        <end position="499"/>
    </location>
</feature>
<evidence type="ECO:0000313" key="5">
    <source>
        <dbReference type="EMBL" id="NOU77446.1"/>
    </source>
</evidence>
<dbReference type="Pfam" id="PF00266">
    <property type="entry name" value="Aminotran_5"/>
    <property type="match status" value="1"/>
</dbReference>
<proteinExistence type="inferred from homology"/>
<evidence type="ECO:0000259" key="4">
    <source>
        <dbReference type="Pfam" id="PF00266"/>
    </source>
</evidence>
<dbReference type="InterPro" id="IPR015422">
    <property type="entry name" value="PyrdxlP-dep_Trfase_small"/>
</dbReference>
<dbReference type="Gene3D" id="3.90.1150.10">
    <property type="entry name" value="Aspartate Aminotransferase, domain 1"/>
    <property type="match status" value="1"/>
</dbReference>
<dbReference type="RefSeq" id="WP_171715739.1">
    <property type="nucleotide sequence ID" value="NZ_WHOB01000012.1"/>
</dbReference>
<dbReference type="SUPFAM" id="SSF53383">
    <property type="entry name" value="PLP-dependent transferases"/>
    <property type="match status" value="1"/>
</dbReference>